<evidence type="ECO:0000313" key="2">
    <source>
        <dbReference type="Proteomes" id="UP000262379"/>
    </source>
</evidence>
<name>A0A371X629_9HYPH</name>
<dbReference type="RefSeq" id="WP_116625596.1">
    <property type="nucleotide sequence ID" value="NZ_QURN01000019.1"/>
</dbReference>
<evidence type="ECO:0000313" key="1">
    <source>
        <dbReference type="EMBL" id="RFC64675.1"/>
    </source>
</evidence>
<dbReference type="EMBL" id="QURN01000019">
    <property type="protein sequence ID" value="RFC64675.1"/>
    <property type="molecule type" value="Genomic_DNA"/>
</dbReference>
<accession>A0A371X629</accession>
<sequence>MVYDRQAGIGTALRFAFDDGGRSAAGFRGAAGDCVCRSIAIATGLPYREVYDALNGLAESERTGKRKRGRSSARTGVYKTTYRRYLASLGWRWVPTMKIGTGCTTHLRAGELPATGRLIVCVSRHMTAVIDGVIRDTADPSRDGSRCVYGFFEKGL</sequence>
<protein>
    <submittedName>
        <fullName evidence="1">Uncharacterized protein</fullName>
    </submittedName>
</protein>
<comment type="caution">
    <text evidence="1">The sequence shown here is derived from an EMBL/GenBank/DDBJ whole genome shotgun (WGS) entry which is preliminary data.</text>
</comment>
<proteinExistence type="predicted"/>
<gene>
    <name evidence="1" type="ORF">DY251_19280</name>
</gene>
<organism evidence="1 2">
    <name type="scientific">Mesorhizobium denitrificans</name>
    <dbReference type="NCBI Taxonomy" id="2294114"/>
    <lineage>
        <taxon>Bacteria</taxon>
        <taxon>Pseudomonadati</taxon>
        <taxon>Pseudomonadota</taxon>
        <taxon>Alphaproteobacteria</taxon>
        <taxon>Hyphomicrobiales</taxon>
        <taxon>Phyllobacteriaceae</taxon>
        <taxon>Mesorhizobium</taxon>
    </lineage>
</organism>
<reference evidence="2" key="1">
    <citation type="submission" date="2018-08" db="EMBL/GenBank/DDBJ databases">
        <authorList>
            <person name="Im W.T."/>
        </authorList>
    </citation>
    <scope>NUCLEOTIDE SEQUENCE [LARGE SCALE GENOMIC DNA]</scope>
    <source>
        <strain evidence="2">LA-28</strain>
    </source>
</reference>
<dbReference type="Proteomes" id="UP000262379">
    <property type="component" value="Unassembled WGS sequence"/>
</dbReference>
<keyword evidence="2" id="KW-1185">Reference proteome</keyword>
<dbReference type="AlphaFoldDB" id="A0A371X629"/>